<evidence type="ECO:0000313" key="3">
    <source>
        <dbReference type="EMBL" id="SFJ05953.1"/>
    </source>
</evidence>
<name>A0A1I3N9H0_9SPIR</name>
<dbReference type="PANTHER" id="PTHR11487">
    <property type="entry name" value="THIOESTERASE"/>
    <property type="match status" value="1"/>
</dbReference>
<dbReference type="GO" id="GO:0008610">
    <property type="term" value="P:lipid biosynthetic process"/>
    <property type="evidence" value="ECO:0007669"/>
    <property type="project" value="TreeGrafter"/>
</dbReference>
<dbReference type="Pfam" id="PF00975">
    <property type="entry name" value="Thioesterase"/>
    <property type="match status" value="1"/>
</dbReference>
<evidence type="ECO:0000256" key="1">
    <source>
        <dbReference type="ARBA" id="ARBA00007169"/>
    </source>
</evidence>
<gene>
    <name evidence="3" type="ORF">SAMN04487775_11324</name>
</gene>
<evidence type="ECO:0000259" key="2">
    <source>
        <dbReference type="Pfam" id="PF00975"/>
    </source>
</evidence>
<proteinExistence type="inferred from homology"/>
<protein>
    <submittedName>
        <fullName evidence="3">Surfactin synthase thioesterase subunit</fullName>
    </submittedName>
</protein>
<keyword evidence="4" id="KW-1185">Reference proteome</keyword>
<feature type="domain" description="Thioesterase" evidence="2">
    <location>
        <begin position="6"/>
        <end position="230"/>
    </location>
</feature>
<accession>A0A1I3N9H0</accession>
<reference evidence="4" key="1">
    <citation type="submission" date="2016-10" db="EMBL/GenBank/DDBJ databases">
        <authorList>
            <person name="Varghese N."/>
            <person name="Submissions S."/>
        </authorList>
    </citation>
    <scope>NUCLEOTIDE SEQUENCE [LARGE SCALE GENOMIC DNA]</scope>
    <source>
        <strain evidence="4">XBD1002</strain>
    </source>
</reference>
<dbReference type="InterPro" id="IPR029058">
    <property type="entry name" value="AB_hydrolase_fold"/>
</dbReference>
<sequence>MQNKTQLFCFTYAGGTASFFDNIKKYLENVEVISLEYSGHGKRFKEPFYKNFNELADDMYEEIEKNYKGGMYALFGYSMGTISVVEVLRRIIEKKTIKLPNYIFLAAHEPFTKNVIKNFSESELDNFVKERTIGFGGVPEELINNKSFWRMYLPLYRTDYSIIHKYSFEKLELKTTIPAVIFYSENDTPFNKMKYWYKYFIEKCEYYEFEGTHFFMKEHYIEIANIIKEKIGAINDI</sequence>
<organism evidence="3 4">
    <name type="scientific">Treponema bryantii</name>
    <dbReference type="NCBI Taxonomy" id="163"/>
    <lineage>
        <taxon>Bacteria</taxon>
        <taxon>Pseudomonadati</taxon>
        <taxon>Spirochaetota</taxon>
        <taxon>Spirochaetia</taxon>
        <taxon>Spirochaetales</taxon>
        <taxon>Treponemataceae</taxon>
        <taxon>Treponema</taxon>
    </lineage>
</organism>
<dbReference type="InterPro" id="IPR012223">
    <property type="entry name" value="TEII"/>
</dbReference>
<dbReference type="AlphaFoldDB" id="A0A1I3N9H0"/>
<dbReference type="SUPFAM" id="SSF53474">
    <property type="entry name" value="alpha/beta-Hydrolases"/>
    <property type="match status" value="1"/>
</dbReference>
<dbReference type="Gene3D" id="3.40.50.1820">
    <property type="entry name" value="alpha/beta hydrolase"/>
    <property type="match status" value="1"/>
</dbReference>
<comment type="similarity">
    <text evidence="1">Belongs to the thioesterase family.</text>
</comment>
<dbReference type="InterPro" id="IPR001031">
    <property type="entry name" value="Thioesterase"/>
</dbReference>
<dbReference type="RefSeq" id="WP_074933591.1">
    <property type="nucleotide sequence ID" value="NZ_FORI01000013.1"/>
</dbReference>
<evidence type="ECO:0000313" key="4">
    <source>
        <dbReference type="Proteomes" id="UP000182737"/>
    </source>
</evidence>
<dbReference type="OrthoDB" id="2213423at2"/>
<dbReference type="EMBL" id="FORI01000013">
    <property type="protein sequence ID" value="SFJ05953.1"/>
    <property type="molecule type" value="Genomic_DNA"/>
</dbReference>
<dbReference type="Proteomes" id="UP000182737">
    <property type="component" value="Unassembled WGS sequence"/>
</dbReference>
<dbReference type="PANTHER" id="PTHR11487:SF0">
    <property type="entry name" value="S-ACYL FATTY ACID SYNTHASE THIOESTERASE, MEDIUM CHAIN"/>
    <property type="match status" value="1"/>
</dbReference>